<dbReference type="EMBL" id="JAODUP010001280">
    <property type="protein sequence ID" value="KAK2140671.1"/>
    <property type="molecule type" value="Genomic_DNA"/>
</dbReference>
<dbReference type="PROSITE" id="PS50853">
    <property type="entry name" value="FN3"/>
    <property type="match status" value="1"/>
</dbReference>
<evidence type="ECO:0000259" key="3">
    <source>
        <dbReference type="PROSITE" id="PS50011"/>
    </source>
</evidence>
<dbReference type="Pfam" id="PF07714">
    <property type="entry name" value="PK_Tyr_Ser-Thr"/>
    <property type="match status" value="1"/>
</dbReference>
<evidence type="ECO:0000313" key="6">
    <source>
        <dbReference type="Proteomes" id="UP001208570"/>
    </source>
</evidence>
<dbReference type="Proteomes" id="UP001208570">
    <property type="component" value="Unassembled WGS sequence"/>
</dbReference>
<gene>
    <name evidence="5" type="ORF">LSH36_1280g00089</name>
</gene>
<dbReference type="SUPFAM" id="SSF56112">
    <property type="entry name" value="Protein kinase-like (PK-like)"/>
    <property type="match status" value="1"/>
</dbReference>
<dbReference type="SUPFAM" id="SSF48726">
    <property type="entry name" value="Immunoglobulin"/>
    <property type="match status" value="1"/>
</dbReference>
<comment type="caution">
    <text evidence="5">The sequence shown here is derived from an EMBL/GenBank/DDBJ whole genome shotgun (WGS) entry which is preliminary data.</text>
</comment>
<evidence type="ECO:0000313" key="5">
    <source>
        <dbReference type="EMBL" id="KAK2140671.1"/>
    </source>
</evidence>
<comment type="subcellular location">
    <subcellularLocation>
        <location evidence="1">Membrane</location>
        <topology evidence="1">Single-pass membrane protein</topology>
    </subcellularLocation>
</comment>
<evidence type="ECO:0000256" key="2">
    <source>
        <dbReference type="ARBA" id="ARBA00023180"/>
    </source>
</evidence>
<dbReference type="Gene3D" id="1.10.510.10">
    <property type="entry name" value="Transferase(Phosphotransferase) domain 1"/>
    <property type="match status" value="1"/>
</dbReference>
<dbReference type="Gene3D" id="2.60.40.10">
    <property type="entry name" value="Immunoglobulins"/>
    <property type="match status" value="1"/>
</dbReference>
<dbReference type="InterPro" id="IPR003961">
    <property type="entry name" value="FN3_dom"/>
</dbReference>
<dbReference type="InterPro" id="IPR011009">
    <property type="entry name" value="Kinase-like_dom_sf"/>
</dbReference>
<dbReference type="GO" id="GO:0004672">
    <property type="term" value="F:protein kinase activity"/>
    <property type="evidence" value="ECO:0007669"/>
    <property type="project" value="InterPro"/>
</dbReference>
<evidence type="ECO:0000256" key="1">
    <source>
        <dbReference type="ARBA" id="ARBA00004167"/>
    </source>
</evidence>
<dbReference type="InterPro" id="IPR001245">
    <property type="entry name" value="Ser-Thr/Tyr_kinase_cat_dom"/>
</dbReference>
<name>A0AAD9ITH5_9ANNE</name>
<accession>A0AAD9ITH5</accession>
<evidence type="ECO:0000259" key="4">
    <source>
        <dbReference type="PROSITE" id="PS50853"/>
    </source>
</evidence>
<organism evidence="5 6">
    <name type="scientific">Paralvinella palmiformis</name>
    <dbReference type="NCBI Taxonomy" id="53620"/>
    <lineage>
        <taxon>Eukaryota</taxon>
        <taxon>Metazoa</taxon>
        <taxon>Spiralia</taxon>
        <taxon>Lophotrochozoa</taxon>
        <taxon>Annelida</taxon>
        <taxon>Polychaeta</taxon>
        <taxon>Sedentaria</taxon>
        <taxon>Canalipalpata</taxon>
        <taxon>Terebellida</taxon>
        <taxon>Terebelliformia</taxon>
        <taxon>Alvinellidae</taxon>
        <taxon>Paralvinella</taxon>
    </lineage>
</organism>
<dbReference type="InterPro" id="IPR013783">
    <property type="entry name" value="Ig-like_fold"/>
</dbReference>
<dbReference type="SUPFAM" id="SSF49265">
    <property type="entry name" value="Fibronectin type III"/>
    <property type="match status" value="1"/>
</dbReference>
<keyword evidence="2" id="KW-0325">Glycoprotein</keyword>
<dbReference type="CDD" id="cd00063">
    <property type="entry name" value="FN3"/>
    <property type="match status" value="1"/>
</dbReference>
<reference evidence="5" key="1">
    <citation type="journal article" date="2023" name="Mol. Biol. Evol.">
        <title>Third-Generation Sequencing Reveals the Adaptive Role of the Epigenome in Three Deep-Sea Polychaetes.</title>
        <authorList>
            <person name="Perez M."/>
            <person name="Aroh O."/>
            <person name="Sun Y."/>
            <person name="Lan Y."/>
            <person name="Juniper S.K."/>
            <person name="Young C.R."/>
            <person name="Angers B."/>
            <person name="Qian P.Y."/>
        </authorList>
    </citation>
    <scope>NUCLEOTIDE SEQUENCE</scope>
    <source>
        <strain evidence="5">P08H-3</strain>
    </source>
</reference>
<dbReference type="GO" id="GO:0005524">
    <property type="term" value="F:ATP binding"/>
    <property type="evidence" value="ECO:0007669"/>
    <property type="project" value="InterPro"/>
</dbReference>
<dbReference type="AlphaFoldDB" id="A0AAD9ITH5"/>
<dbReference type="InterPro" id="IPR000719">
    <property type="entry name" value="Prot_kinase_dom"/>
</dbReference>
<feature type="domain" description="Protein kinase" evidence="3">
    <location>
        <begin position="334"/>
        <end position="462"/>
    </location>
</feature>
<dbReference type="GO" id="GO:0016020">
    <property type="term" value="C:membrane"/>
    <property type="evidence" value="ECO:0007669"/>
    <property type="project" value="UniProtKB-SubCell"/>
</dbReference>
<sequence>MVSIVNIGDTTNFKVWVIVRPLPRQDQWKWKFSSSNSSNVMTTNPGHVLSITNVTISYYGNYYIWTNNQYGGWTDDELMFILKPQGPPSKPVNFHVIDVTAVSIRVQWKRGFNGGLDQTFTIRYTEVVSGVVKEKSGIEDRVVGSGQMITDDITDGIEPETEYQLQILADNSLGQVVGASISVDTPALAKFSGGPYININNDKAIIHFIVSGPLTHINVENCVEGTKVCVRENVTIPQKTRTIRQTSTIIHDFMAEVTLSDPKAKRLLFLFWIYDDDIVLYSEPTKVKVKNGPKNVEEHQYEMTTSPEANQPKVSTVYQSLREPKINIFSSSEIVLESVLSDGNFYQIWKGKLSHKQVVIKKTKECNDIHINYLKEQGLYLTNLRSSDYIIDCLGMTSDYRLLVMEVAPLGNLRQYLETKKDETYYNIKSSQSLEFNFIHQIIEGVEAVHHLDVNKDILLKV</sequence>
<dbReference type="SMART" id="SM00060">
    <property type="entry name" value="FN3"/>
    <property type="match status" value="1"/>
</dbReference>
<dbReference type="InterPro" id="IPR036116">
    <property type="entry name" value="FN3_sf"/>
</dbReference>
<proteinExistence type="predicted"/>
<keyword evidence="6" id="KW-1185">Reference proteome</keyword>
<dbReference type="InterPro" id="IPR036179">
    <property type="entry name" value="Ig-like_dom_sf"/>
</dbReference>
<protein>
    <submittedName>
        <fullName evidence="5">Uncharacterized protein</fullName>
    </submittedName>
</protein>
<feature type="domain" description="Fibronectin type-III" evidence="4">
    <location>
        <begin position="90"/>
        <end position="188"/>
    </location>
</feature>
<dbReference type="PROSITE" id="PS50011">
    <property type="entry name" value="PROTEIN_KINASE_DOM"/>
    <property type="match status" value="1"/>
</dbReference>
<dbReference type="Pfam" id="PF00041">
    <property type="entry name" value="fn3"/>
    <property type="match status" value="1"/>
</dbReference>